<name>A0ACB9FZE2_9ASTR</name>
<comment type="caution">
    <text evidence="1">The sequence shown here is derived from an EMBL/GenBank/DDBJ whole genome shotgun (WGS) entry which is preliminary data.</text>
</comment>
<evidence type="ECO:0000313" key="2">
    <source>
        <dbReference type="Proteomes" id="UP001056120"/>
    </source>
</evidence>
<evidence type="ECO:0000313" key="1">
    <source>
        <dbReference type="EMBL" id="KAI3776308.1"/>
    </source>
</evidence>
<reference evidence="2" key="1">
    <citation type="journal article" date="2022" name="Mol. Ecol. Resour.">
        <title>The genomes of chicory, endive, great burdock and yacon provide insights into Asteraceae palaeo-polyploidization history and plant inulin production.</title>
        <authorList>
            <person name="Fan W."/>
            <person name="Wang S."/>
            <person name="Wang H."/>
            <person name="Wang A."/>
            <person name="Jiang F."/>
            <person name="Liu H."/>
            <person name="Zhao H."/>
            <person name="Xu D."/>
            <person name="Zhang Y."/>
        </authorList>
    </citation>
    <scope>NUCLEOTIDE SEQUENCE [LARGE SCALE GENOMIC DNA]</scope>
    <source>
        <strain evidence="2">cv. Yunnan</strain>
    </source>
</reference>
<protein>
    <submittedName>
        <fullName evidence="1">Uncharacterized protein</fullName>
    </submittedName>
</protein>
<dbReference type="EMBL" id="CM042032">
    <property type="protein sequence ID" value="KAI3776308.1"/>
    <property type="molecule type" value="Genomic_DNA"/>
</dbReference>
<accession>A0ACB9FZE2</accession>
<dbReference type="Proteomes" id="UP001056120">
    <property type="component" value="Linkage Group LG15"/>
</dbReference>
<reference evidence="1 2" key="2">
    <citation type="journal article" date="2022" name="Mol. Ecol. Resour.">
        <title>The genomes of chicory, endive, great burdock and yacon provide insights into Asteraceae paleo-polyploidization history and plant inulin production.</title>
        <authorList>
            <person name="Fan W."/>
            <person name="Wang S."/>
            <person name="Wang H."/>
            <person name="Wang A."/>
            <person name="Jiang F."/>
            <person name="Liu H."/>
            <person name="Zhao H."/>
            <person name="Xu D."/>
            <person name="Zhang Y."/>
        </authorList>
    </citation>
    <scope>NUCLEOTIDE SEQUENCE [LARGE SCALE GENOMIC DNA]</scope>
    <source>
        <strain evidence="2">cv. Yunnan</strain>
        <tissue evidence="1">Leaves</tissue>
    </source>
</reference>
<keyword evidence="2" id="KW-1185">Reference proteome</keyword>
<organism evidence="1 2">
    <name type="scientific">Smallanthus sonchifolius</name>
    <dbReference type="NCBI Taxonomy" id="185202"/>
    <lineage>
        <taxon>Eukaryota</taxon>
        <taxon>Viridiplantae</taxon>
        <taxon>Streptophyta</taxon>
        <taxon>Embryophyta</taxon>
        <taxon>Tracheophyta</taxon>
        <taxon>Spermatophyta</taxon>
        <taxon>Magnoliopsida</taxon>
        <taxon>eudicotyledons</taxon>
        <taxon>Gunneridae</taxon>
        <taxon>Pentapetalae</taxon>
        <taxon>asterids</taxon>
        <taxon>campanulids</taxon>
        <taxon>Asterales</taxon>
        <taxon>Asteraceae</taxon>
        <taxon>Asteroideae</taxon>
        <taxon>Heliantheae alliance</taxon>
        <taxon>Millerieae</taxon>
        <taxon>Smallanthus</taxon>
    </lineage>
</organism>
<sequence length="149" mass="17023">MNQGYRLEAASARERVQAHTGRIEEETRYLATIREFISRGVVPLDIDDDDGDFDEDNAQHVFEIKIGSLLSIYGCCQHHNKVSGHRSEEQDEEQSCRSCKIQNSPNPMDYVHPRQVASFWGYVFLIMFQVYCVAFAMLLLFVDASQAGL</sequence>
<gene>
    <name evidence="1" type="ORF">L1987_46084</name>
</gene>
<proteinExistence type="predicted"/>